<feature type="compositionally biased region" description="Low complexity" evidence="1">
    <location>
        <begin position="189"/>
        <end position="203"/>
    </location>
</feature>
<keyword evidence="5" id="KW-1185">Reference proteome</keyword>
<gene>
    <name evidence="4" type="ORF">OESDEN_25069</name>
</gene>
<feature type="domain" description="SXP/RAL-2 family protein Ani s 5-like cation-binding" evidence="3">
    <location>
        <begin position="87"/>
        <end position="148"/>
    </location>
</feature>
<dbReference type="InterPro" id="IPR003677">
    <property type="entry name" value="ANIS5_cation-bd"/>
</dbReference>
<evidence type="ECO:0000313" key="4">
    <source>
        <dbReference type="EMBL" id="KHJ75315.1"/>
    </source>
</evidence>
<evidence type="ECO:0000313" key="5">
    <source>
        <dbReference type="Proteomes" id="UP000053660"/>
    </source>
</evidence>
<evidence type="ECO:0000256" key="1">
    <source>
        <dbReference type="SAM" id="MobiDB-lite"/>
    </source>
</evidence>
<reference evidence="4 5" key="1">
    <citation type="submission" date="2014-03" db="EMBL/GenBank/DDBJ databases">
        <title>Draft genome of the hookworm Oesophagostomum dentatum.</title>
        <authorList>
            <person name="Mitreva M."/>
        </authorList>
    </citation>
    <scope>NUCLEOTIDE SEQUENCE [LARGE SCALE GENOMIC DNA]</scope>
    <source>
        <strain evidence="4 5">OD-Hann</strain>
    </source>
</reference>
<protein>
    <recommendedName>
        <fullName evidence="3">SXP/RAL-2 family protein Ani s 5-like cation-binding domain-containing protein</fullName>
    </recommendedName>
</protein>
<dbReference type="Pfam" id="PF02520">
    <property type="entry name" value="ANIS5_cation-bd"/>
    <property type="match status" value="1"/>
</dbReference>
<feature type="chain" id="PRO_5002060594" description="SXP/RAL-2 family protein Ani s 5-like cation-binding domain-containing protein" evidence="2">
    <location>
        <begin position="19"/>
        <end position="240"/>
    </location>
</feature>
<dbReference type="AlphaFoldDB" id="A0A0B1RW96"/>
<dbReference type="EMBL" id="KN612864">
    <property type="protein sequence ID" value="KHJ75315.1"/>
    <property type="molecule type" value="Genomic_DNA"/>
</dbReference>
<feature type="region of interest" description="Disordered" evidence="1">
    <location>
        <begin position="176"/>
        <end position="240"/>
    </location>
</feature>
<keyword evidence="2" id="KW-0732">Signal</keyword>
<organism evidence="4 5">
    <name type="scientific">Oesophagostomum dentatum</name>
    <name type="common">Nodular worm</name>
    <dbReference type="NCBI Taxonomy" id="61180"/>
    <lineage>
        <taxon>Eukaryota</taxon>
        <taxon>Metazoa</taxon>
        <taxon>Ecdysozoa</taxon>
        <taxon>Nematoda</taxon>
        <taxon>Chromadorea</taxon>
        <taxon>Rhabditida</taxon>
        <taxon>Rhabditina</taxon>
        <taxon>Rhabditomorpha</taxon>
        <taxon>Strongyloidea</taxon>
        <taxon>Strongylidae</taxon>
        <taxon>Oesophagostomum</taxon>
    </lineage>
</organism>
<dbReference type="Proteomes" id="UP000053660">
    <property type="component" value="Unassembled WGS sequence"/>
</dbReference>
<proteinExistence type="predicted"/>
<feature type="signal peptide" evidence="2">
    <location>
        <begin position="1"/>
        <end position="18"/>
    </location>
</feature>
<accession>A0A0B1RW96</accession>
<feature type="compositionally biased region" description="Polar residues" evidence="1">
    <location>
        <begin position="221"/>
        <end position="233"/>
    </location>
</feature>
<evidence type="ECO:0000256" key="2">
    <source>
        <dbReference type="SAM" id="SignalP"/>
    </source>
</evidence>
<sequence>MKVLLAWIALALVGAVLCQTTEKVAKPGAGVGKSSEMKSSLGIKKASYRAEKLATKEQTKLGSSKKLGVNEKKPKRLSLEQKKKIELKAVESLKKNASMIIAQLPEALTNATNILEKQSLSRAEQRAALRKLRAKNPKVYQALRMIFGLFIPRPRLFNSRRPYNRGVMNKRLTARRAYTQKVGTRRTFGSDNSSMKRSSSSSKKNGKPRPQLSSKGKVAPSKTSGTLPQQGDKLNTAEKA</sequence>
<evidence type="ECO:0000259" key="3">
    <source>
        <dbReference type="Pfam" id="PF02520"/>
    </source>
</evidence>
<name>A0A0B1RW96_OESDE</name>